<sequence length="109" mass="12550">MPPEYLAPAVRLTDHQRVIREIRVCNQWQSCSARFHGGFALGDPLIIKAVRQAVLGPITTKCCCHLRVNELPHIRFKSHEPIMCHIRPYQRAFFLAIAGTRKWLTIGIY</sequence>
<protein>
    <submittedName>
        <fullName evidence="1">Uncharacterized protein</fullName>
    </submittedName>
</protein>
<name>A0A0F9VTB4_9ZZZZ</name>
<evidence type="ECO:0000313" key="1">
    <source>
        <dbReference type="EMBL" id="KKO08336.1"/>
    </source>
</evidence>
<reference evidence="1" key="1">
    <citation type="journal article" date="2015" name="Nature">
        <title>Complex archaea that bridge the gap between prokaryotes and eukaryotes.</title>
        <authorList>
            <person name="Spang A."/>
            <person name="Saw J.H."/>
            <person name="Jorgensen S.L."/>
            <person name="Zaremba-Niedzwiedzka K."/>
            <person name="Martijn J."/>
            <person name="Lind A.E."/>
            <person name="van Eijk R."/>
            <person name="Schleper C."/>
            <person name="Guy L."/>
            <person name="Ettema T.J."/>
        </authorList>
    </citation>
    <scope>NUCLEOTIDE SEQUENCE</scope>
</reference>
<dbReference type="EMBL" id="LAZR01000009">
    <property type="protein sequence ID" value="KKO08336.1"/>
    <property type="molecule type" value="Genomic_DNA"/>
</dbReference>
<gene>
    <name evidence="1" type="ORF">LCGC14_0042740</name>
</gene>
<dbReference type="AlphaFoldDB" id="A0A0F9VTB4"/>
<organism evidence="1">
    <name type="scientific">marine sediment metagenome</name>
    <dbReference type="NCBI Taxonomy" id="412755"/>
    <lineage>
        <taxon>unclassified sequences</taxon>
        <taxon>metagenomes</taxon>
        <taxon>ecological metagenomes</taxon>
    </lineage>
</organism>
<comment type="caution">
    <text evidence="1">The sequence shown here is derived from an EMBL/GenBank/DDBJ whole genome shotgun (WGS) entry which is preliminary data.</text>
</comment>
<proteinExistence type="predicted"/>
<accession>A0A0F9VTB4</accession>